<protein>
    <submittedName>
        <fullName evidence="8">Uncharacterized protein</fullName>
    </submittedName>
</protein>
<evidence type="ECO:0000313" key="8">
    <source>
        <dbReference type="EnsemblMetazoa" id="CLYHEMP007018.2"/>
    </source>
</evidence>
<dbReference type="Proteomes" id="UP000594262">
    <property type="component" value="Unplaced"/>
</dbReference>
<evidence type="ECO:0000256" key="5">
    <source>
        <dbReference type="ARBA" id="ARBA00022729"/>
    </source>
</evidence>
<evidence type="ECO:0000313" key="9">
    <source>
        <dbReference type="Proteomes" id="UP000594262"/>
    </source>
</evidence>
<dbReference type="InterPro" id="IPR008835">
    <property type="entry name" value="Sclerostin/SOSTDC1"/>
</dbReference>
<dbReference type="EnsemblMetazoa" id="CLYHEMT007018.3">
    <property type="protein sequence ID" value="CLYHEMP007018.3"/>
    <property type="gene ID" value="CLYHEMG007018"/>
</dbReference>
<evidence type="ECO:0000256" key="3">
    <source>
        <dbReference type="ARBA" id="ARBA00022525"/>
    </source>
</evidence>
<comment type="similarity">
    <text evidence="2">Belongs to the sclerostin family.</text>
</comment>
<evidence type="ECO:0000256" key="6">
    <source>
        <dbReference type="ARBA" id="ARBA00023157"/>
    </source>
</evidence>
<keyword evidence="9" id="KW-1185">Reference proteome</keyword>
<evidence type="ECO:0000256" key="1">
    <source>
        <dbReference type="ARBA" id="ARBA00004613"/>
    </source>
</evidence>
<dbReference type="PANTHER" id="PTHR14903:SF6">
    <property type="entry name" value="CTCK DOMAIN-CONTAINING PROTEIN"/>
    <property type="match status" value="1"/>
</dbReference>
<evidence type="ECO:0000256" key="4">
    <source>
        <dbReference type="ARBA" id="ARBA00022687"/>
    </source>
</evidence>
<dbReference type="OrthoDB" id="10619455at2759"/>
<dbReference type="Pfam" id="PF05463">
    <property type="entry name" value="Sclerostin"/>
    <property type="match status" value="1"/>
</dbReference>
<accession>A0A7M5WKB6</accession>
<name>A0A7M5WKB6_9CNID</name>
<dbReference type="GO" id="GO:0036122">
    <property type="term" value="F:BMP binding"/>
    <property type="evidence" value="ECO:0007669"/>
    <property type="project" value="TreeGrafter"/>
</dbReference>
<dbReference type="GO" id="GO:0030514">
    <property type="term" value="P:negative regulation of BMP signaling pathway"/>
    <property type="evidence" value="ECO:0007669"/>
    <property type="project" value="TreeGrafter"/>
</dbReference>
<evidence type="ECO:0000256" key="7">
    <source>
        <dbReference type="ARBA" id="ARBA00023180"/>
    </source>
</evidence>
<dbReference type="GeneID" id="136812344"/>
<keyword evidence="7" id="KW-0325">Glycoprotein</keyword>
<dbReference type="GO" id="GO:0030178">
    <property type="term" value="P:negative regulation of Wnt signaling pathway"/>
    <property type="evidence" value="ECO:0007669"/>
    <property type="project" value="TreeGrafter"/>
</dbReference>
<dbReference type="GO" id="GO:0016055">
    <property type="term" value="P:Wnt signaling pathway"/>
    <property type="evidence" value="ECO:0007669"/>
    <property type="project" value="UniProtKB-KW"/>
</dbReference>
<keyword evidence="6" id="KW-1015">Disulfide bond</keyword>
<comment type="subcellular location">
    <subcellularLocation>
        <location evidence="1">Secreted</location>
    </subcellularLocation>
</comment>
<dbReference type="GO" id="GO:0005615">
    <property type="term" value="C:extracellular space"/>
    <property type="evidence" value="ECO:0007669"/>
    <property type="project" value="InterPro"/>
</dbReference>
<dbReference type="Gene3D" id="2.10.90.10">
    <property type="entry name" value="Cystine-knot cytokines"/>
    <property type="match status" value="1"/>
</dbReference>
<sequence>MDNSKKVIIACICLCGLVNYVGSTLTTFTTTRRPPPQAVDVDSKSLMRAGRMSYGGFRKVVTKKIPKAQKEYGGCRRRVIRRFIGDSERNCTSLRPYPIAWCEGVCLPEGKFDKKHPLMRFKEYLKKNSKSYECVADRVVRRKVEIYCHDDELLHVYRINVIKTCKCKQVENEVSNTDEEDEVDKAQSIENSAISISQQAKRFSHRLHNLQNKLRKVQ</sequence>
<dbReference type="AlphaFoldDB" id="A0A7M5WKB6"/>
<keyword evidence="4" id="KW-0879">Wnt signaling pathway</keyword>
<organism evidence="8 9">
    <name type="scientific">Clytia hemisphaerica</name>
    <dbReference type="NCBI Taxonomy" id="252671"/>
    <lineage>
        <taxon>Eukaryota</taxon>
        <taxon>Metazoa</taxon>
        <taxon>Cnidaria</taxon>
        <taxon>Hydrozoa</taxon>
        <taxon>Hydroidolina</taxon>
        <taxon>Leptothecata</taxon>
        <taxon>Obeliida</taxon>
        <taxon>Clytiidae</taxon>
        <taxon>Clytia</taxon>
    </lineage>
</organism>
<proteinExistence type="inferred from homology"/>
<dbReference type="EnsemblMetazoa" id="CLYHEMT007018.2">
    <property type="protein sequence ID" value="CLYHEMP007018.2"/>
    <property type="gene ID" value="CLYHEMG007018"/>
</dbReference>
<dbReference type="RefSeq" id="XP_066924940.1">
    <property type="nucleotide sequence ID" value="XM_067068839.1"/>
</dbReference>
<dbReference type="PANTHER" id="PTHR14903">
    <property type="entry name" value="SCLEROSTIN-RELATED"/>
    <property type="match status" value="1"/>
</dbReference>
<reference evidence="8" key="1">
    <citation type="submission" date="2021-01" db="UniProtKB">
        <authorList>
            <consortium name="EnsemblMetazoa"/>
        </authorList>
    </citation>
    <scope>IDENTIFICATION</scope>
</reference>
<keyword evidence="3" id="KW-0964">Secreted</keyword>
<keyword evidence="5" id="KW-0732">Signal</keyword>
<evidence type="ECO:0000256" key="2">
    <source>
        <dbReference type="ARBA" id="ARBA00007850"/>
    </source>
</evidence>
<dbReference type="EnsemblMetazoa" id="CLYHEMT007018.1">
    <property type="protein sequence ID" value="CLYHEMP007018.1"/>
    <property type="gene ID" value="CLYHEMG007018"/>
</dbReference>
<dbReference type="InterPro" id="IPR029034">
    <property type="entry name" value="Cystine-knot_cytokine"/>
</dbReference>